<dbReference type="GO" id="GO:0005634">
    <property type="term" value="C:nucleus"/>
    <property type="evidence" value="ECO:0007669"/>
    <property type="project" value="UniProtKB-SubCell"/>
</dbReference>
<evidence type="ECO:0000256" key="4">
    <source>
        <dbReference type="ARBA" id="ARBA00022771"/>
    </source>
</evidence>
<evidence type="ECO:0000256" key="7">
    <source>
        <dbReference type="PROSITE-ProRule" id="PRU00024"/>
    </source>
</evidence>
<keyword evidence="5" id="KW-0862">Zinc</keyword>
<sequence length="426" mass="46464">MGIEIDTLRSLTAGWSVAAKRCDSCKTAAAAAFCRVDSAFLCLNCDAAIHDNNNSNSNDSDKQYQPMMSSRHARVWMCEVCEQAPAAVTCKADAAALCVTCDADIHSANPLARRHERLPVEPFYDSAESLVKSSSSSSSSPFGFLVANDNLAAAAAAGGYDQNEEPDGGVPWNILSHAATDQNQSQNQHQPVLGSKVVEMEQNLELKPGFQNNHHLFFANADPFLDFEYQNSMEGMFHNEHSHLGGGGGGSDSVVPVQNKQALINHQLLNNNEKCFDIDFSRSKISSFNYPSSQSLSHSVSSSSLEVGVVPDGNSLSDISYPFGRSMNSGTDHVPGTGATASQATQLCGIDREARVLRYREKRKNRKFEKTIRYASRKAYAETRPRIKGRFAKRTETDSDMDRFFDNSPASVAFLSDAQYGVVPSF</sequence>
<organism evidence="11 12">
    <name type="scientific">Turnera subulata</name>
    <dbReference type="NCBI Taxonomy" id="218843"/>
    <lineage>
        <taxon>Eukaryota</taxon>
        <taxon>Viridiplantae</taxon>
        <taxon>Streptophyta</taxon>
        <taxon>Embryophyta</taxon>
        <taxon>Tracheophyta</taxon>
        <taxon>Spermatophyta</taxon>
        <taxon>Magnoliopsida</taxon>
        <taxon>eudicotyledons</taxon>
        <taxon>Gunneridae</taxon>
        <taxon>Pentapetalae</taxon>
        <taxon>rosids</taxon>
        <taxon>fabids</taxon>
        <taxon>Malpighiales</taxon>
        <taxon>Passifloraceae</taxon>
        <taxon>Turnera</taxon>
    </lineage>
</organism>
<evidence type="ECO:0000256" key="2">
    <source>
        <dbReference type="ARBA" id="ARBA00010024"/>
    </source>
</evidence>
<evidence type="ECO:0000313" key="12">
    <source>
        <dbReference type="Proteomes" id="UP001141552"/>
    </source>
</evidence>
<dbReference type="Gene3D" id="3.30.160.60">
    <property type="entry name" value="Classic Zinc Finger"/>
    <property type="match status" value="1"/>
</dbReference>
<dbReference type="PROSITE" id="PS51017">
    <property type="entry name" value="CCT"/>
    <property type="match status" value="1"/>
</dbReference>
<name>A0A9Q0F500_9ROSI</name>
<gene>
    <name evidence="11" type="ORF">Tsubulata_012093</name>
</gene>
<dbReference type="OrthoDB" id="153872at2759"/>
<dbReference type="Proteomes" id="UP001141552">
    <property type="component" value="Unassembled WGS sequence"/>
</dbReference>
<keyword evidence="3" id="KW-0479">Metal-binding</keyword>
<keyword evidence="12" id="KW-1185">Reference proteome</keyword>
<reference evidence="11" key="1">
    <citation type="submission" date="2022-02" db="EMBL/GenBank/DDBJ databases">
        <authorList>
            <person name="Henning P.M."/>
            <person name="McCubbin A.G."/>
            <person name="Shore J.S."/>
        </authorList>
    </citation>
    <scope>NUCLEOTIDE SEQUENCE</scope>
    <source>
        <strain evidence="11">F60SS</strain>
        <tissue evidence="11">Leaves</tissue>
    </source>
</reference>
<evidence type="ECO:0000259" key="9">
    <source>
        <dbReference type="PROSITE" id="PS50119"/>
    </source>
</evidence>
<comment type="similarity">
    <text evidence="2">Belongs to the CONSTANS family.</text>
</comment>
<dbReference type="EMBL" id="JAKUCV010007359">
    <property type="protein sequence ID" value="KAJ4823776.1"/>
    <property type="molecule type" value="Genomic_DNA"/>
</dbReference>
<dbReference type="PROSITE" id="PS50119">
    <property type="entry name" value="ZF_BBOX"/>
    <property type="match status" value="2"/>
</dbReference>
<dbReference type="GO" id="GO:0009909">
    <property type="term" value="P:regulation of flower development"/>
    <property type="evidence" value="ECO:0007669"/>
    <property type="project" value="InterPro"/>
</dbReference>
<dbReference type="Pfam" id="PF06203">
    <property type="entry name" value="CCT"/>
    <property type="match status" value="1"/>
</dbReference>
<dbReference type="InterPro" id="IPR049808">
    <property type="entry name" value="CONSTANS-like_Bbox1"/>
</dbReference>
<feature type="domain" description="B box-type" evidence="9">
    <location>
        <begin position="17"/>
        <end position="67"/>
    </location>
</feature>
<dbReference type="InterPro" id="IPR045281">
    <property type="entry name" value="CONSTANS-like"/>
</dbReference>
<dbReference type="Pfam" id="PF00643">
    <property type="entry name" value="zf-B_box"/>
    <property type="match status" value="1"/>
</dbReference>
<evidence type="ECO:0000256" key="1">
    <source>
        <dbReference type="ARBA" id="ARBA00004123"/>
    </source>
</evidence>
<dbReference type="SMART" id="SM00336">
    <property type="entry name" value="BBOX"/>
    <property type="match status" value="2"/>
</dbReference>
<comment type="caution">
    <text evidence="11">The sequence shown here is derived from an EMBL/GenBank/DDBJ whole genome shotgun (WGS) entry which is preliminary data.</text>
</comment>
<proteinExistence type="inferred from homology"/>
<evidence type="ECO:0000259" key="10">
    <source>
        <dbReference type="PROSITE" id="PS51017"/>
    </source>
</evidence>
<comment type="subcellular location">
    <subcellularLocation>
        <location evidence="1 8">Nucleus</location>
    </subcellularLocation>
</comment>
<dbReference type="CDD" id="cd19821">
    <property type="entry name" value="Bbox1_BBX-like"/>
    <property type="match status" value="2"/>
</dbReference>
<dbReference type="PANTHER" id="PTHR31319:SF53">
    <property type="entry name" value="ZINC FINGER PROTEIN CONSTANS-LIKE 5"/>
    <property type="match status" value="1"/>
</dbReference>
<dbReference type="GO" id="GO:0003700">
    <property type="term" value="F:DNA-binding transcription factor activity"/>
    <property type="evidence" value="ECO:0007669"/>
    <property type="project" value="TreeGrafter"/>
</dbReference>
<keyword evidence="6 8" id="KW-0539">Nucleus</keyword>
<evidence type="ECO:0000256" key="8">
    <source>
        <dbReference type="PROSITE-ProRule" id="PRU00357"/>
    </source>
</evidence>
<evidence type="ECO:0000256" key="3">
    <source>
        <dbReference type="ARBA" id="ARBA00022723"/>
    </source>
</evidence>
<dbReference type="PANTHER" id="PTHR31319">
    <property type="entry name" value="ZINC FINGER PROTEIN CONSTANS-LIKE 4"/>
    <property type="match status" value="1"/>
</dbReference>
<dbReference type="GO" id="GO:0008270">
    <property type="term" value="F:zinc ion binding"/>
    <property type="evidence" value="ECO:0007669"/>
    <property type="project" value="UniProtKB-KW"/>
</dbReference>
<feature type="domain" description="B box-type" evidence="9">
    <location>
        <begin position="73"/>
        <end position="120"/>
    </location>
</feature>
<dbReference type="AlphaFoldDB" id="A0A9Q0F500"/>
<dbReference type="InterPro" id="IPR010402">
    <property type="entry name" value="CCT_domain"/>
</dbReference>
<dbReference type="InterPro" id="IPR000315">
    <property type="entry name" value="Znf_B-box"/>
</dbReference>
<keyword evidence="4 7" id="KW-0863">Zinc-finger</keyword>
<protein>
    <submittedName>
        <fullName evidence="11">Uncharacterized protein</fullName>
    </submittedName>
</protein>
<evidence type="ECO:0000313" key="11">
    <source>
        <dbReference type="EMBL" id="KAJ4823776.1"/>
    </source>
</evidence>
<feature type="domain" description="CCT" evidence="10">
    <location>
        <begin position="352"/>
        <end position="394"/>
    </location>
</feature>
<reference evidence="11" key="2">
    <citation type="journal article" date="2023" name="Plants (Basel)">
        <title>Annotation of the Turnera subulata (Passifloraceae) Draft Genome Reveals the S-Locus Evolved after the Divergence of Turneroideae from Passifloroideae in a Stepwise Manner.</title>
        <authorList>
            <person name="Henning P.M."/>
            <person name="Roalson E.H."/>
            <person name="Mir W."/>
            <person name="McCubbin A.G."/>
            <person name="Shore J.S."/>
        </authorList>
    </citation>
    <scope>NUCLEOTIDE SEQUENCE</scope>
    <source>
        <strain evidence="11">F60SS</strain>
    </source>
</reference>
<accession>A0A9Q0F500</accession>
<evidence type="ECO:0000256" key="5">
    <source>
        <dbReference type="ARBA" id="ARBA00022833"/>
    </source>
</evidence>
<evidence type="ECO:0000256" key="6">
    <source>
        <dbReference type="ARBA" id="ARBA00023242"/>
    </source>
</evidence>